<protein>
    <submittedName>
        <fullName evidence="5">Uncharacterized protein C29B12.08</fullName>
    </submittedName>
</protein>
<dbReference type="PANTHER" id="PTHR38118">
    <property type="entry name" value="ANCHORED CELL WALL PROTEIN 11-RELATED"/>
    <property type="match status" value="1"/>
</dbReference>
<reference evidence="5" key="1">
    <citation type="submission" date="2015-07" db="EMBL/GenBank/DDBJ databases">
        <title>Transcriptome Assembly of Anthurium amnicola.</title>
        <authorList>
            <person name="Suzuki J."/>
        </authorList>
    </citation>
    <scope>NUCLEOTIDE SEQUENCE</scope>
</reference>
<gene>
    <name evidence="5" type="primary">SPAC29B12.08</name>
    <name evidence="5" type="ORF">g.154064</name>
</gene>
<evidence type="ECO:0000259" key="4">
    <source>
        <dbReference type="Pfam" id="PF24808"/>
    </source>
</evidence>
<dbReference type="Pfam" id="PF24808">
    <property type="entry name" value="DUF7707"/>
    <property type="match status" value="1"/>
</dbReference>
<evidence type="ECO:0000256" key="1">
    <source>
        <dbReference type="SAM" id="MobiDB-lite"/>
    </source>
</evidence>
<evidence type="ECO:0000256" key="3">
    <source>
        <dbReference type="SAM" id="SignalP"/>
    </source>
</evidence>
<accession>A0A1D1XTK5</accession>
<keyword evidence="3" id="KW-0732">Signal</keyword>
<feature type="domain" description="DUF7707" evidence="4">
    <location>
        <begin position="26"/>
        <end position="127"/>
    </location>
</feature>
<sequence>MVNSQIAFLSVALFATLVVFCGVGALDPNTVDIETRRNWCTNQVATCTLICKDSGDGVLSNTCDPTNLVYDCRCSNGLAPNASEYTQTIPYFECTYDVEACNKACPPADQTCIAGCQKNCTAEHPKVAGATPPQSITASPTPTQGGSSSNGPPPSNYFNSANRLPPSVINGSFVIFLTAVMVFFGRL</sequence>
<dbReference type="PANTHER" id="PTHR38118:SF2">
    <property type="entry name" value="CDP-ALCOHOL PHOSPHATIDYLTRANSFERASE PROTEIN"/>
    <property type="match status" value="1"/>
</dbReference>
<evidence type="ECO:0000256" key="2">
    <source>
        <dbReference type="SAM" id="Phobius"/>
    </source>
</evidence>
<name>A0A1D1XTK5_9ARAE</name>
<organism evidence="5">
    <name type="scientific">Anthurium amnicola</name>
    <dbReference type="NCBI Taxonomy" id="1678845"/>
    <lineage>
        <taxon>Eukaryota</taxon>
        <taxon>Viridiplantae</taxon>
        <taxon>Streptophyta</taxon>
        <taxon>Embryophyta</taxon>
        <taxon>Tracheophyta</taxon>
        <taxon>Spermatophyta</taxon>
        <taxon>Magnoliopsida</taxon>
        <taxon>Liliopsida</taxon>
        <taxon>Araceae</taxon>
        <taxon>Pothoideae</taxon>
        <taxon>Potheae</taxon>
        <taxon>Anthurium</taxon>
    </lineage>
</organism>
<dbReference type="InterPro" id="IPR056124">
    <property type="entry name" value="DUF7707"/>
</dbReference>
<feature type="chain" id="PRO_5008899667" evidence="3">
    <location>
        <begin position="26"/>
        <end position="187"/>
    </location>
</feature>
<dbReference type="AlphaFoldDB" id="A0A1D1XTK5"/>
<feature type="signal peptide" evidence="3">
    <location>
        <begin position="1"/>
        <end position="25"/>
    </location>
</feature>
<keyword evidence="2" id="KW-0472">Membrane</keyword>
<proteinExistence type="predicted"/>
<feature type="region of interest" description="Disordered" evidence="1">
    <location>
        <begin position="127"/>
        <end position="157"/>
    </location>
</feature>
<keyword evidence="2" id="KW-1133">Transmembrane helix</keyword>
<feature type="compositionally biased region" description="Low complexity" evidence="1">
    <location>
        <begin position="139"/>
        <end position="150"/>
    </location>
</feature>
<keyword evidence="2" id="KW-0812">Transmembrane</keyword>
<evidence type="ECO:0000313" key="5">
    <source>
        <dbReference type="EMBL" id="JAT45730.1"/>
    </source>
</evidence>
<feature type="transmembrane region" description="Helical" evidence="2">
    <location>
        <begin position="164"/>
        <end position="184"/>
    </location>
</feature>
<dbReference type="EMBL" id="GDJX01022206">
    <property type="protein sequence ID" value="JAT45730.1"/>
    <property type="molecule type" value="Transcribed_RNA"/>
</dbReference>